<feature type="transmembrane region" description="Helical" evidence="1">
    <location>
        <begin position="14"/>
        <end position="33"/>
    </location>
</feature>
<evidence type="ECO:0008006" key="4">
    <source>
        <dbReference type="Google" id="ProtNLM"/>
    </source>
</evidence>
<evidence type="ECO:0000313" key="3">
    <source>
        <dbReference type="Proteomes" id="UP001225356"/>
    </source>
</evidence>
<keyword evidence="1" id="KW-0472">Membrane</keyword>
<organism evidence="2 3">
    <name type="scientific">Streptosporangium lutulentum</name>
    <dbReference type="NCBI Taxonomy" id="1461250"/>
    <lineage>
        <taxon>Bacteria</taxon>
        <taxon>Bacillati</taxon>
        <taxon>Actinomycetota</taxon>
        <taxon>Actinomycetes</taxon>
        <taxon>Streptosporangiales</taxon>
        <taxon>Streptosporangiaceae</taxon>
        <taxon>Streptosporangium</taxon>
    </lineage>
</organism>
<keyword evidence="1" id="KW-0812">Transmembrane</keyword>
<keyword evidence="3" id="KW-1185">Reference proteome</keyword>
<gene>
    <name evidence="2" type="ORF">J2853_002042</name>
</gene>
<dbReference type="EMBL" id="JAUSQU010000001">
    <property type="protein sequence ID" value="MDP9842831.1"/>
    <property type="molecule type" value="Genomic_DNA"/>
</dbReference>
<feature type="transmembrane region" description="Helical" evidence="1">
    <location>
        <begin position="39"/>
        <end position="60"/>
    </location>
</feature>
<dbReference type="InterPro" id="IPR036259">
    <property type="entry name" value="MFS_trans_sf"/>
</dbReference>
<name>A0ABT9Q7V6_9ACTN</name>
<evidence type="ECO:0000313" key="2">
    <source>
        <dbReference type="EMBL" id="MDP9842831.1"/>
    </source>
</evidence>
<dbReference type="SUPFAM" id="SSF103473">
    <property type="entry name" value="MFS general substrate transporter"/>
    <property type="match status" value="1"/>
</dbReference>
<accession>A0ABT9Q7V6</accession>
<keyword evidence="1" id="KW-1133">Transmembrane helix</keyword>
<proteinExistence type="predicted"/>
<comment type="caution">
    <text evidence="2">The sequence shown here is derived from an EMBL/GenBank/DDBJ whole genome shotgun (WGS) entry which is preliminary data.</text>
</comment>
<reference evidence="2 3" key="1">
    <citation type="submission" date="2023-07" db="EMBL/GenBank/DDBJ databases">
        <title>Sequencing the genomes of 1000 actinobacteria strains.</title>
        <authorList>
            <person name="Klenk H.-P."/>
        </authorList>
    </citation>
    <scope>NUCLEOTIDE SEQUENCE [LARGE SCALE GENOMIC DNA]</scope>
    <source>
        <strain evidence="2 3">DSM 46740</strain>
    </source>
</reference>
<evidence type="ECO:0000256" key="1">
    <source>
        <dbReference type="SAM" id="Phobius"/>
    </source>
</evidence>
<dbReference type="Proteomes" id="UP001225356">
    <property type="component" value="Unassembled WGS sequence"/>
</dbReference>
<protein>
    <recommendedName>
        <fullName evidence="4">Major facilitator superfamily (MFS) profile domain-containing protein</fullName>
    </recommendedName>
</protein>
<sequence length="90" mass="9141">MILAVYPPEERRRVHGYAGAVLGGSLAFTLAAATGMMAALGPSSGMAVAGAVCLTAALVVQRSVPSRDASAAIAIPSDARYGDGRDRSHR</sequence>